<name>A0A3M7S0Q5_BRAPC</name>
<proteinExistence type="predicted"/>
<keyword evidence="2" id="KW-1185">Reference proteome</keyword>
<gene>
    <name evidence="1" type="ORF">BpHYR1_044960</name>
</gene>
<comment type="caution">
    <text evidence="1">The sequence shown here is derived from an EMBL/GenBank/DDBJ whole genome shotgun (WGS) entry which is preliminary data.</text>
</comment>
<evidence type="ECO:0000313" key="1">
    <source>
        <dbReference type="EMBL" id="RNA29230.1"/>
    </source>
</evidence>
<accession>A0A3M7S0Q5</accession>
<evidence type="ECO:0000313" key="2">
    <source>
        <dbReference type="Proteomes" id="UP000276133"/>
    </source>
</evidence>
<dbReference type="AlphaFoldDB" id="A0A3M7S0Q5"/>
<reference evidence="1 2" key="1">
    <citation type="journal article" date="2018" name="Sci. Rep.">
        <title>Genomic signatures of local adaptation to the degree of environmental predictability in rotifers.</title>
        <authorList>
            <person name="Franch-Gras L."/>
            <person name="Hahn C."/>
            <person name="Garcia-Roger E.M."/>
            <person name="Carmona M.J."/>
            <person name="Serra M."/>
            <person name="Gomez A."/>
        </authorList>
    </citation>
    <scope>NUCLEOTIDE SEQUENCE [LARGE SCALE GENOMIC DNA]</scope>
    <source>
        <strain evidence="1">HYR1</strain>
    </source>
</reference>
<organism evidence="1 2">
    <name type="scientific">Brachionus plicatilis</name>
    <name type="common">Marine rotifer</name>
    <name type="synonym">Brachionus muelleri</name>
    <dbReference type="NCBI Taxonomy" id="10195"/>
    <lineage>
        <taxon>Eukaryota</taxon>
        <taxon>Metazoa</taxon>
        <taxon>Spiralia</taxon>
        <taxon>Gnathifera</taxon>
        <taxon>Rotifera</taxon>
        <taxon>Eurotatoria</taxon>
        <taxon>Monogononta</taxon>
        <taxon>Pseudotrocha</taxon>
        <taxon>Ploima</taxon>
        <taxon>Brachionidae</taxon>
        <taxon>Brachionus</taxon>
    </lineage>
</organism>
<protein>
    <submittedName>
        <fullName evidence="1">Uncharacterized protein</fullName>
    </submittedName>
</protein>
<sequence>MNRKYHLYLLTAEGSLSEIDRQKNILAKGLIVNYLILVAKYNINSYDKKIAFIQLNLHSL</sequence>
<dbReference type="EMBL" id="REGN01002264">
    <property type="protein sequence ID" value="RNA29230.1"/>
    <property type="molecule type" value="Genomic_DNA"/>
</dbReference>
<dbReference type="Proteomes" id="UP000276133">
    <property type="component" value="Unassembled WGS sequence"/>
</dbReference>